<comment type="caution">
    <text evidence="1">The sequence shown here is derived from an EMBL/GenBank/DDBJ whole genome shotgun (WGS) entry which is preliminary data.</text>
</comment>
<protein>
    <submittedName>
        <fullName evidence="1">Uncharacterized protein</fullName>
    </submittedName>
</protein>
<reference evidence="1" key="1">
    <citation type="submission" date="2021-02" db="EMBL/GenBank/DDBJ databases">
        <authorList>
            <person name="Nowell W R."/>
        </authorList>
    </citation>
    <scope>NUCLEOTIDE SEQUENCE</scope>
</reference>
<sequence>MRSSISFEFHRNTFQQLFSILEQLTMRVSEQPKLAIIHSLRICTRLFKTHLRFLHALKSNIDTKILTKVNCDTRQMAQDSFDLSTFANTDELTKWFHFFSDLVCRDTQSESITTRRDASKALIYLVDLKATLFIEKLSFIHKHVMENKYHELVEELLIELNERVTLMNWIELIFNDNEIRPEKNQALA</sequence>
<dbReference type="EMBL" id="CAJOBP010041908">
    <property type="protein sequence ID" value="CAF4761972.1"/>
    <property type="molecule type" value="Genomic_DNA"/>
</dbReference>
<name>A0A821M478_9BILA</name>
<proteinExistence type="predicted"/>
<evidence type="ECO:0000313" key="2">
    <source>
        <dbReference type="Proteomes" id="UP000663873"/>
    </source>
</evidence>
<gene>
    <name evidence="1" type="ORF">UJA718_LOCUS39484</name>
</gene>
<feature type="non-terminal residue" evidence="1">
    <location>
        <position position="188"/>
    </location>
</feature>
<dbReference type="AlphaFoldDB" id="A0A821M478"/>
<dbReference type="Proteomes" id="UP000663873">
    <property type="component" value="Unassembled WGS sequence"/>
</dbReference>
<evidence type="ECO:0000313" key="1">
    <source>
        <dbReference type="EMBL" id="CAF4761972.1"/>
    </source>
</evidence>
<organism evidence="1 2">
    <name type="scientific">Rotaria socialis</name>
    <dbReference type="NCBI Taxonomy" id="392032"/>
    <lineage>
        <taxon>Eukaryota</taxon>
        <taxon>Metazoa</taxon>
        <taxon>Spiralia</taxon>
        <taxon>Gnathifera</taxon>
        <taxon>Rotifera</taxon>
        <taxon>Eurotatoria</taxon>
        <taxon>Bdelloidea</taxon>
        <taxon>Philodinida</taxon>
        <taxon>Philodinidae</taxon>
        <taxon>Rotaria</taxon>
    </lineage>
</organism>
<keyword evidence="2" id="KW-1185">Reference proteome</keyword>
<accession>A0A821M478</accession>